<dbReference type="AlphaFoldDB" id="Q3SHH1"/>
<dbReference type="KEGG" id="tbd:Tbd_1962"/>
<evidence type="ECO:0000313" key="1">
    <source>
        <dbReference type="EMBL" id="AAZ97915.1"/>
    </source>
</evidence>
<dbReference type="HOGENOM" id="CLU_155311_3_0_4"/>
<evidence type="ECO:0008006" key="3">
    <source>
        <dbReference type="Google" id="ProtNLM"/>
    </source>
</evidence>
<sequence length="92" mass="9954">MSTTTLKLSDDLKERIAIAAADAGKTPHAFMVEALAAQTALAERRRAFVDAAMTAEQEVAEYGLVYDADAVFSYLHDTLAGKRAKRPKAVKL</sequence>
<dbReference type="InterPro" id="IPR010985">
    <property type="entry name" value="Ribbon_hlx_hlx"/>
</dbReference>
<protein>
    <recommendedName>
        <fullName evidence="3">CopG family transcriptional regulator</fullName>
    </recommendedName>
</protein>
<evidence type="ECO:0000313" key="2">
    <source>
        <dbReference type="Proteomes" id="UP000008291"/>
    </source>
</evidence>
<dbReference type="RefSeq" id="WP_011312474.1">
    <property type="nucleotide sequence ID" value="NC_007404.1"/>
</dbReference>
<dbReference type="eggNOG" id="COG3905">
    <property type="taxonomic scope" value="Bacteria"/>
</dbReference>
<reference evidence="1 2" key="1">
    <citation type="journal article" date="2006" name="J. Bacteriol.">
        <title>The genome sequence of the obligately chemolithoautotrophic, facultatively anaerobic bacterium Thiobacillus denitrificans.</title>
        <authorList>
            <person name="Beller H.R."/>
            <person name="Chain P.S."/>
            <person name="Letain T.E."/>
            <person name="Chakicherla A."/>
            <person name="Larimer F.W."/>
            <person name="Richardson P.M."/>
            <person name="Coleman M.A."/>
            <person name="Wood A.P."/>
            <person name="Kelly D.P."/>
        </authorList>
    </citation>
    <scope>NUCLEOTIDE SEQUENCE [LARGE SCALE GENOMIC DNA]</scope>
    <source>
        <strain evidence="1 2">ATCC 25259</strain>
    </source>
</reference>
<dbReference type="EMBL" id="CP000116">
    <property type="protein sequence ID" value="AAZ97915.1"/>
    <property type="molecule type" value="Genomic_DNA"/>
</dbReference>
<dbReference type="SUPFAM" id="SSF47598">
    <property type="entry name" value="Ribbon-helix-helix"/>
    <property type="match status" value="1"/>
</dbReference>
<dbReference type="GO" id="GO:0006355">
    <property type="term" value="P:regulation of DNA-templated transcription"/>
    <property type="evidence" value="ECO:0007669"/>
    <property type="project" value="InterPro"/>
</dbReference>
<name>Q3SHH1_THIDA</name>
<keyword evidence="2" id="KW-1185">Reference proteome</keyword>
<dbReference type="STRING" id="292415.Tbd_1962"/>
<accession>Q3SHH1</accession>
<organism evidence="1 2">
    <name type="scientific">Thiobacillus denitrificans (strain ATCC 25259 / T1)</name>
    <dbReference type="NCBI Taxonomy" id="292415"/>
    <lineage>
        <taxon>Bacteria</taxon>
        <taxon>Pseudomonadati</taxon>
        <taxon>Pseudomonadota</taxon>
        <taxon>Betaproteobacteria</taxon>
        <taxon>Nitrosomonadales</taxon>
        <taxon>Thiobacillaceae</taxon>
        <taxon>Thiobacillus</taxon>
    </lineage>
</organism>
<dbReference type="Proteomes" id="UP000008291">
    <property type="component" value="Chromosome"/>
</dbReference>
<gene>
    <name evidence="1" type="ordered locus">Tbd_1962</name>
</gene>
<proteinExistence type="predicted"/>